<protein>
    <recommendedName>
        <fullName evidence="4">FtsX-like permease family protein</fullName>
    </recommendedName>
</protein>
<feature type="transmembrane region" description="Helical" evidence="1">
    <location>
        <begin position="165"/>
        <end position="187"/>
    </location>
</feature>
<comment type="caution">
    <text evidence="2">The sequence shown here is derived from an EMBL/GenBank/DDBJ whole genome shotgun (WGS) entry which is preliminary data.</text>
</comment>
<gene>
    <name evidence="2" type="ORF">BCF74_1356</name>
</gene>
<keyword evidence="1" id="KW-1133">Transmembrane helix</keyword>
<accession>A0A2T0U119</accession>
<name>A0A2T0U119_9MICO</name>
<feature type="transmembrane region" description="Helical" evidence="1">
    <location>
        <begin position="217"/>
        <end position="239"/>
    </location>
</feature>
<feature type="transmembrane region" description="Helical" evidence="1">
    <location>
        <begin position="259"/>
        <end position="279"/>
    </location>
</feature>
<feature type="transmembrane region" description="Helical" evidence="1">
    <location>
        <begin position="334"/>
        <end position="355"/>
    </location>
</feature>
<organism evidence="2 3">
    <name type="scientific">Knoellia remsis</name>
    <dbReference type="NCBI Taxonomy" id="407159"/>
    <lineage>
        <taxon>Bacteria</taxon>
        <taxon>Bacillati</taxon>
        <taxon>Actinomycetota</taxon>
        <taxon>Actinomycetes</taxon>
        <taxon>Micrococcales</taxon>
        <taxon>Intrasporangiaceae</taxon>
        <taxon>Knoellia</taxon>
    </lineage>
</organism>
<keyword evidence="1" id="KW-0812">Transmembrane</keyword>
<proteinExistence type="predicted"/>
<dbReference type="Proteomes" id="UP000237822">
    <property type="component" value="Unassembled WGS sequence"/>
</dbReference>
<sequence>MAGRKADAVLLKEAGFIGLTTGRALVLSSQGADSVESLVVDTPVVTYATVRGDATVATGEVAVSTALAEKLALAVGQDVRIRIGETTWRSATVSGILVDPAAVDRAFIVLRQQVKPDPGTTWAGPAGDDVVDELSGVGSGETSGSLTDSRVAERVAQANGPFHRVVFGMTLSLAVLGSFLLGVLLLAGRRAVEPDVRGLVAAGMPEPRVARVLQFSAAAPLAVGAVVGAVVGGIAPWLARPLARNIGHVWLAPQWPEPRSVILALGSIGLACFVACLIVTRLRPRAARSLSSPWAVPDGFLRTACVVAAVCVALVIGARLFMTPVTVRWVGLPLAVGAVAVPTAVAGVAILYRLGPVRRAFWKRAGLPVLGVGVVTSAVCAVFAWSAADRWHTVAVNQALPGSVMQPRDSVVASAVPGTATQLLRDRFVELGGQSARWWALPDEQSTQVRVTTASAAACVAKNPELDISMVPPECTRTDSPVPMNGVFLTDKGSARPGAPAVDPALNQSGAVALVTYGPSRAEKPRIQIFDGVVDDPVLGGLLPGMSVEAGSPAAKKLGLTPSSVNLVVFLGAGDLSQRERATFTAEILRLAPTTLLSDDTREPLTQRYRAIRLSMGLLALLILTIFAASMVFLSDYLGSLEHVTAGMRGKLRLRPGVVAFVLSSAAFGSLSGLAYAWFSGVHVAASFGGVWTWGFAAVLLGTLPLMRRTKGHRGS</sequence>
<dbReference type="EMBL" id="PVTI01000035">
    <property type="protein sequence ID" value="PRY51617.1"/>
    <property type="molecule type" value="Genomic_DNA"/>
</dbReference>
<feature type="transmembrane region" description="Helical" evidence="1">
    <location>
        <begin position="658"/>
        <end position="679"/>
    </location>
</feature>
<keyword evidence="1" id="KW-0472">Membrane</keyword>
<evidence type="ECO:0000313" key="3">
    <source>
        <dbReference type="Proteomes" id="UP000237822"/>
    </source>
</evidence>
<dbReference type="AlphaFoldDB" id="A0A2T0U119"/>
<reference evidence="2 3" key="1">
    <citation type="submission" date="2018-03" db="EMBL/GenBank/DDBJ databases">
        <title>Genomic Encyclopedia of Archaeal and Bacterial Type Strains, Phase II (KMG-II): from individual species to whole genera.</title>
        <authorList>
            <person name="Goeker M."/>
        </authorList>
    </citation>
    <scope>NUCLEOTIDE SEQUENCE [LARGE SCALE GENOMIC DNA]</scope>
    <source>
        <strain evidence="2 3">ATCC BAA-1496</strain>
    </source>
</reference>
<feature type="transmembrane region" description="Helical" evidence="1">
    <location>
        <begin position="367"/>
        <end position="388"/>
    </location>
</feature>
<evidence type="ECO:0000256" key="1">
    <source>
        <dbReference type="SAM" id="Phobius"/>
    </source>
</evidence>
<feature type="transmembrane region" description="Helical" evidence="1">
    <location>
        <begin position="685"/>
        <end position="707"/>
    </location>
</feature>
<evidence type="ECO:0000313" key="2">
    <source>
        <dbReference type="EMBL" id="PRY51617.1"/>
    </source>
</evidence>
<evidence type="ECO:0008006" key="4">
    <source>
        <dbReference type="Google" id="ProtNLM"/>
    </source>
</evidence>
<keyword evidence="3" id="KW-1185">Reference proteome</keyword>
<feature type="transmembrane region" description="Helical" evidence="1">
    <location>
        <begin position="614"/>
        <end position="638"/>
    </location>
</feature>
<feature type="transmembrane region" description="Helical" evidence="1">
    <location>
        <begin position="300"/>
        <end position="322"/>
    </location>
</feature>